<organism evidence="3 4">
    <name type="scientific">Zancudomyces culisetae</name>
    <name type="common">Gut fungus</name>
    <name type="synonym">Smittium culisetae</name>
    <dbReference type="NCBI Taxonomy" id="1213189"/>
    <lineage>
        <taxon>Eukaryota</taxon>
        <taxon>Fungi</taxon>
        <taxon>Fungi incertae sedis</taxon>
        <taxon>Zoopagomycota</taxon>
        <taxon>Kickxellomycotina</taxon>
        <taxon>Harpellomycetes</taxon>
        <taxon>Harpellales</taxon>
        <taxon>Legeriomycetaceae</taxon>
        <taxon>Zancudomyces</taxon>
    </lineage>
</organism>
<protein>
    <submittedName>
        <fullName evidence="3">Protein transport protein sec1</fullName>
    </submittedName>
</protein>
<dbReference type="SUPFAM" id="SSF56815">
    <property type="entry name" value="Sec1/munc18-like (SM) proteins"/>
    <property type="match status" value="1"/>
</dbReference>
<reference evidence="4" key="1">
    <citation type="submission" date="2017-01" db="EMBL/GenBank/DDBJ databases">
        <authorList>
            <person name="Wang Y."/>
            <person name="White M."/>
            <person name="Kvist S."/>
            <person name="Moncalvo J.-M."/>
        </authorList>
    </citation>
    <scope>NUCLEOTIDE SEQUENCE [LARGE SCALE GENOMIC DNA]</scope>
    <source>
        <strain evidence="4">COL-18-3</strain>
    </source>
</reference>
<comment type="similarity">
    <text evidence="1">Belongs to the STXBP/unc-18/SEC1 family.</text>
</comment>
<dbReference type="EMBL" id="LSSK01001422">
    <property type="protein sequence ID" value="OMH79769.1"/>
    <property type="molecule type" value="Genomic_DNA"/>
</dbReference>
<dbReference type="Proteomes" id="UP000188320">
    <property type="component" value="Unassembled WGS sequence"/>
</dbReference>
<feature type="region of interest" description="Disordered" evidence="2">
    <location>
        <begin position="424"/>
        <end position="449"/>
    </location>
</feature>
<dbReference type="InterPro" id="IPR001619">
    <property type="entry name" value="Sec1-like"/>
</dbReference>
<evidence type="ECO:0000256" key="2">
    <source>
        <dbReference type="SAM" id="MobiDB-lite"/>
    </source>
</evidence>
<dbReference type="InterPro" id="IPR043127">
    <property type="entry name" value="Sec-1-like_dom3a"/>
</dbReference>
<gene>
    <name evidence="3" type="ORF">AX774_g6805</name>
</gene>
<dbReference type="PIRSF" id="PIRSF005715">
    <property type="entry name" value="VPS45_Sec1"/>
    <property type="match status" value="1"/>
</dbReference>
<dbReference type="GO" id="GO:0016192">
    <property type="term" value="P:vesicle-mediated transport"/>
    <property type="evidence" value="ECO:0007669"/>
    <property type="project" value="InterPro"/>
</dbReference>
<keyword evidence="4" id="KW-1185">Reference proteome</keyword>
<dbReference type="OrthoDB" id="2228at2759"/>
<dbReference type="Pfam" id="PF00995">
    <property type="entry name" value="Sec1"/>
    <property type="match status" value="1"/>
</dbReference>
<sequence>MYSPHAGEMREMDIEANVDRLISLVATLNVNPYVRFYDPKRTYENRLKTNDNVVINISPEDGSDDENEYDDDFEITFDEDDFNTVRVVDGVRKFFPKTPKVAEKTARLFYKRLQKYSELNPDFPIWRMEKNTSGTIKQHEVVLNEEKDKLWQKLRHVHIADAIEELAKKFQQLVGDNKLIVDLNKKETDRIRLLMIYLISKDGIDPLDRRRLQEVLECMTTEDKRGLLNLNLMGVRTDKEKEEEPRKKYEWEKALPITSIKYDLSRFVPAVKSIIEEQSRNILDPAFFPWVGEAPEIYDSRNQIKIKGSLRTTKNDWSDSTKVGKRARGRIIVFMTGGITYSEMLHAYGLSQDLLKDVYIGSTHITTPREFLEDLKMLRRVVDQQSSAVDELLTTSAVGGAVEAIGAISARARGIDENSVYTAETDGEREEEGVMPMGRNAKGGNIRVA</sequence>
<evidence type="ECO:0000256" key="1">
    <source>
        <dbReference type="ARBA" id="ARBA00009884"/>
    </source>
</evidence>
<accession>A0A1R1PFS3</accession>
<comment type="caution">
    <text evidence="3">The sequence shown here is derived from an EMBL/GenBank/DDBJ whole genome shotgun (WGS) entry which is preliminary data.</text>
</comment>
<name>A0A1R1PFS3_ZANCU</name>
<dbReference type="InterPro" id="IPR027482">
    <property type="entry name" value="Sec1-like_dom2"/>
</dbReference>
<dbReference type="PANTHER" id="PTHR11679">
    <property type="entry name" value="VESICLE PROTEIN SORTING-ASSOCIATED"/>
    <property type="match status" value="1"/>
</dbReference>
<dbReference type="Gene3D" id="3.90.830.10">
    <property type="entry name" value="Syntaxin Binding Protein 1, Chain A, domain 2"/>
    <property type="match status" value="1"/>
</dbReference>
<dbReference type="AlphaFoldDB" id="A0A1R1PFS3"/>
<evidence type="ECO:0000313" key="4">
    <source>
        <dbReference type="Proteomes" id="UP000188320"/>
    </source>
</evidence>
<evidence type="ECO:0000313" key="3">
    <source>
        <dbReference type="EMBL" id="OMH79769.1"/>
    </source>
</evidence>
<proteinExistence type="inferred from homology"/>
<dbReference type="InterPro" id="IPR036045">
    <property type="entry name" value="Sec1-like_sf"/>
</dbReference>
<dbReference type="Gene3D" id="3.40.50.1910">
    <property type="match status" value="1"/>
</dbReference>